<keyword evidence="4" id="KW-1185">Reference proteome</keyword>
<dbReference type="SUPFAM" id="SSF51182">
    <property type="entry name" value="RmlC-like cupins"/>
    <property type="match status" value="1"/>
</dbReference>
<dbReference type="RefSeq" id="WP_344033497.1">
    <property type="nucleotide sequence ID" value="NZ_BAAAOB010000005.1"/>
</dbReference>
<gene>
    <name evidence="3" type="ORF">GCM10009768_30640</name>
</gene>
<dbReference type="Gene3D" id="2.60.120.10">
    <property type="entry name" value="Jelly Rolls"/>
    <property type="match status" value="1"/>
</dbReference>
<dbReference type="Proteomes" id="UP001500851">
    <property type="component" value="Unassembled WGS sequence"/>
</dbReference>
<evidence type="ECO:0000259" key="2">
    <source>
        <dbReference type="Pfam" id="PF07883"/>
    </source>
</evidence>
<dbReference type="EMBL" id="BAAAOB010000005">
    <property type="protein sequence ID" value="GAA1799494.1"/>
    <property type="molecule type" value="Genomic_DNA"/>
</dbReference>
<accession>A0ABN2LU25</accession>
<feature type="signal peptide" evidence="1">
    <location>
        <begin position="1"/>
        <end position="30"/>
    </location>
</feature>
<organism evidence="3 4">
    <name type="scientific">Leucobacter iarius</name>
    <dbReference type="NCBI Taxonomy" id="333963"/>
    <lineage>
        <taxon>Bacteria</taxon>
        <taxon>Bacillati</taxon>
        <taxon>Actinomycetota</taxon>
        <taxon>Actinomycetes</taxon>
        <taxon>Micrococcales</taxon>
        <taxon>Microbacteriaceae</taxon>
        <taxon>Leucobacter</taxon>
    </lineage>
</organism>
<sequence length="170" mass="17954">MTTALNSRAARRLFAVAVMVGAAALLTSCASPTSNTAETSAKSAEAALPTVSKTISLPAADLDWTVLPDSGGVQYANVRGDLSGKGPYEAFVKFPAGADNPFHTHSKDLPTVVLSGTFYAEIDGKRTEYGPGSYYDLPADLEHFSGCTAAAECLLFQYQSDHFDLNPVKK</sequence>
<evidence type="ECO:0000313" key="3">
    <source>
        <dbReference type="EMBL" id="GAA1799494.1"/>
    </source>
</evidence>
<name>A0ABN2LU25_9MICO</name>
<comment type="caution">
    <text evidence="3">The sequence shown here is derived from an EMBL/GenBank/DDBJ whole genome shotgun (WGS) entry which is preliminary data.</text>
</comment>
<protein>
    <recommendedName>
        <fullName evidence="2">Cupin type-2 domain-containing protein</fullName>
    </recommendedName>
</protein>
<reference evidence="3 4" key="1">
    <citation type="journal article" date="2019" name="Int. J. Syst. Evol. Microbiol.">
        <title>The Global Catalogue of Microorganisms (GCM) 10K type strain sequencing project: providing services to taxonomists for standard genome sequencing and annotation.</title>
        <authorList>
            <consortium name="The Broad Institute Genomics Platform"/>
            <consortium name="The Broad Institute Genome Sequencing Center for Infectious Disease"/>
            <person name="Wu L."/>
            <person name="Ma J."/>
        </authorList>
    </citation>
    <scope>NUCLEOTIDE SEQUENCE [LARGE SCALE GENOMIC DNA]</scope>
    <source>
        <strain evidence="3 4">JCM 14736</strain>
    </source>
</reference>
<dbReference type="InterPro" id="IPR013096">
    <property type="entry name" value="Cupin_2"/>
</dbReference>
<feature type="chain" id="PRO_5045396135" description="Cupin type-2 domain-containing protein" evidence="1">
    <location>
        <begin position="31"/>
        <end position="170"/>
    </location>
</feature>
<proteinExistence type="predicted"/>
<evidence type="ECO:0000256" key="1">
    <source>
        <dbReference type="SAM" id="SignalP"/>
    </source>
</evidence>
<dbReference type="Pfam" id="PF07883">
    <property type="entry name" value="Cupin_2"/>
    <property type="match status" value="1"/>
</dbReference>
<feature type="domain" description="Cupin type-2" evidence="2">
    <location>
        <begin position="91"/>
        <end position="147"/>
    </location>
</feature>
<keyword evidence="1" id="KW-0732">Signal</keyword>
<dbReference type="InterPro" id="IPR011051">
    <property type="entry name" value="RmlC_Cupin_sf"/>
</dbReference>
<dbReference type="InterPro" id="IPR014710">
    <property type="entry name" value="RmlC-like_jellyroll"/>
</dbReference>
<evidence type="ECO:0000313" key="4">
    <source>
        <dbReference type="Proteomes" id="UP001500851"/>
    </source>
</evidence>